<keyword evidence="5 7" id="KW-0472">Membrane</keyword>
<feature type="compositionally biased region" description="Basic and acidic residues" evidence="6">
    <location>
        <begin position="292"/>
        <end position="302"/>
    </location>
</feature>
<organism evidence="8 9">
    <name type="scientific">Halohasta litorea</name>
    <dbReference type="NCBI Taxonomy" id="869891"/>
    <lineage>
        <taxon>Archaea</taxon>
        <taxon>Methanobacteriati</taxon>
        <taxon>Methanobacteriota</taxon>
        <taxon>Stenosarchaea group</taxon>
        <taxon>Halobacteria</taxon>
        <taxon>Halobacteriales</taxon>
        <taxon>Haloferacaceae</taxon>
        <taxon>Halohasta</taxon>
    </lineage>
</organism>
<keyword evidence="2" id="KW-1003">Cell membrane</keyword>
<sequence length="450" mass="47382">MMTSTRSRLATAKAVVETAREQQITFLAASVAYYAFVSLLPALLLLLVLASTIGGEAFADRIVGATQEFLTPAGEDAITGALADAPGRGGATVVGVGVLGWSTLKVFRALDTAFLTVYGQIESASFVGQLKDATVALVGIGTGVGVMIAAGAVLAALPLGPAGQLVSILALPAVLTVAFLPIYHRFPNPPIPFREALPGAVFAGVGWTLLQAGFQIYAAGAGQYEAYGVVGGILLLVTWLYLAAVIVILGAVVNAVRAEKTVSRPPFPPEADGGNGPTAAAADRQLQQGGGHESRHMAREGSEASTDVDAEETSVGEEPSRTEPQGAPDISEIDERIDQLRAEFDAFEGDVRERTVDKPSVESELKRYVRSRMRRGHARGWGPYLVLLYGVALTLGAFYYLQSDWVAILAMLIIFLSTLGLYVIFVVVGVGLNLLGVPGKAIDMARDRRN</sequence>
<evidence type="ECO:0000256" key="2">
    <source>
        <dbReference type="ARBA" id="ARBA00022475"/>
    </source>
</evidence>
<evidence type="ECO:0000256" key="5">
    <source>
        <dbReference type="ARBA" id="ARBA00023136"/>
    </source>
</evidence>
<feature type="transmembrane region" description="Helical" evidence="7">
    <location>
        <begin position="381"/>
        <end position="401"/>
    </location>
</feature>
<feature type="transmembrane region" description="Helical" evidence="7">
    <location>
        <begin position="31"/>
        <end position="53"/>
    </location>
</feature>
<reference evidence="8 9" key="1">
    <citation type="journal article" date="2019" name="Int. J. Syst. Evol. Microbiol.">
        <title>The Global Catalogue of Microorganisms (GCM) 10K type strain sequencing project: providing services to taxonomists for standard genome sequencing and annotation.</title>
        <authorList>
            <consortium name="The Broad Institute Genomics Platform"/>
            <consortium name="The Broad Institute Genome Sequencing Center for Infectious Disease"/>
            <person name="Wu L."/>
            <person name="Ma J."/>
        </authorList>
    </citation>
    <scope>NUCLEOTIDE SEQUENCE [LARGE SCALE GENOMIC DNA]</scope>
    <source>
        <strain evidence="8 9">CGMCC 1.10593</strain>
    </source>
</reference>
<comment type="subcellular location">
    <subcellularLocation>
        <location evidence="1">Cell membrane</location>
        <topology evidence="1">Multi-pass membrane protein</topology>
    </subcellularLocation>
</comment>
<gene>
    <name evidence="8" type="ORF">ACFSBW_11700</name>
</gene>
<protein>
    <submittedName>
        <fullName evidence="8">YihY/virulence factor BrkB family protein</fullName>
    </submittedName>
</protein>
<keyword evidence="4 7" id="KW-1133">Transmembrane helix</keyword>
<proteinExistence type="predicted"/>
<evidence type="ECO:0000256" key="7">
    <source>
        <dbReference type="SAM" id="Phobius"/>
    </source>
</evidence>
<feature type="region of interest" description="Disordered" evidence="6">
    <location>
        <begin position="262"/>
        <end position="332"/>
    </location>
</feature>
<keyword evidence="9" id="KW-1185">Reference proteome</keyword>
<dbReference type="Proteomes" id="UP001597052">
    <property type="component" value="Unassembled WGS sequence"/>
</dbReference>
<dbReference type="Pfam" id="PF03631">
    <property type="entry name" value="Virul_fac_BrkB"/>
    <property type="match status" value="1"/>
</dbReference>
<accession>A0ABD6DB04</accession>
<dbReference type="NCBIfam" id="TIGR00765">
    <property type="entry name" value="yihY_not_rbn"/>
    <property type="match status" value="1"/>
</dbReference>
<comment type="caution">
    <text evidence="8">The sequence shown here is derived from an EMBL/GenBank/DDBJ whole genome shotgun (WGS) entry which is preliminary data.</text>
</comment>
<evidence type="ECO:0000256" key="1">
    <source>
        <dbReference type="ARBA" id="ARBA00004651"/>
    </source>
</evidence>
<feature type="transmembrane region" description="Helical" evidence="7">
    <location>
        <begin position="229"/>
        <end position="256"/>
    </location>
</feature>
<feature type="compositionally biased region" description="Acidic residues" evidence="6">
    <location>
        <begin position="306"/>
        <end position="315"/>
    </location>
</feature>
<dbReference type="PANTHER" id="PTHR30213">
    <property type="entry name" value="INNER MEMBRANE PROTEIN YHJD"/>
    <property type="match status" value="1"/>
</dbReference>
<feature type="transmembrane region" description="Helical" evidence="7">
    <location>
        <begin position="135"/>
        <end position="159"/>
    </location>
</feature>
<dbReference type="GO" id="GO:0005886">
    <property type="term" value="C:plasma membrane"/>
    <property type="evidence" value="ECO:0007669"/>
    <property type="project" value="UniProtKB-SubCell"/>
</dbReference>
<feature type="transmembrane region" description="Helical" evidence="7">
    <location>
        <begin position="165"/>
        <end position="184"/>
    </location>
</feature>
<evidence type="ECO:0000313" key="8">
    <source>
        <dbReference type="EMBL" id="MFD1642537.1"/>
    </source>
</evidence>
<dbReference type="RefSeq" id="WP_256396247.1">
    <property type="nucleotide sequence ID" value="NZ_JANHDJ010000003.1"/>
</dbReference>
<evidence type="ECO:0000256" key="3">
    <source>
        <dbReference type="ARBA" id="ARBA00022692"/>
    </source>
</evidence>
<evidence type="ECO:0000256" key="6">
    <source>
        <dbReference type="SAM" id="MobiDB-lite"/>
    </source>
</evidence>
<evidence type="ECO:0000256" key="4">
    <source>
        <dbReference type="ARBA" id="ARBA00022989"/>
    </source>
</evidence>
<evidence type="ECO:0000313" key="9">
    <source>
        <dbReference type="Proteomes" id="UP001597052"/>
    </source>
</evidence>
<feature type="transmembrane region" description="Helical" evidence="7">
    <location>
        <begin position="196"/>
        <end position="217"/>
    </location>
</feature>
<dbReference type="InterPro" id="IPR017039">
    <property type="entry name" value="Virul_fac_BrkB"/>
</dbReference>
<dbReference type="PANTHER" id="PTHR30213:SF0">
    <property type="entry name" value="UPF0761 MEMBRANE PROTEIN YIHY"/>
    <property type="match status" value="1"/>
</dbReference>
<keyword evidence="3 7" id="KW-0812">Transmembrane</keyword>
<name>A0ABD6DB04_9EURY</name>
<feature type="transmembrane region" description="Helical" evidence="7">
    <location>
        <begin position="407"/>
        <end position="436"/>
    </location>
</feature>
<dbReference type="AlphaFoldDB" id="A0ABD6DB04"/>
<dbReference type="EMBL" id="JBHUDM010000003">
    <property type="protein sequence ID" value="MFD1642537.1"/>
    <property type="molecule type" value="Genomic_DNA"/>
</dbReference>